<dbReference type="AlphaFoldDB" id="A0A9N9JXP9"/>
<protein>
    <submittedName>
        <fullName evidence="1">12800_t:CDS:1</fullName>
    </submittedName>
</protein>
<accession>A0A9N9JXP9</accession>
<keyword evidence="2" id="KW-1185">Reference proteome</keyword>
<evidence type="ECO:0000313" key="1">
    <source>
        <dbReference type="EMBL" id="CAG8798681.1"/>
    </source>
</evidence>
<organism evidence="1 2">
    <name type="scientific">Dentiscutata erythropus</name>
    <dbReference type="NCBI Taxonomy" id="1348616"/>
    <lineage>
        <taxon>Eukaryota</taxon>
        <taxon>Fungi</taxon>
        <taxon>Fungi incertae sedis</taxon>
        <taxon>Mucoromycota</taxon>
        <taxon>Glomeromycotina</taxon>
        <taxon>Glomeromycetes</taxon>
        <taxon>Diversisporales</taxon>
        <taxon>Gigasporaceae</taxon>
        <taxon>Dentiscutata</taxon>
    </lineage>
</organism>
<dbReference type="OrthoDB" id="2434939at2759"/>
<gene>
    <name evidence="1" type="ORF">DERYTH_LOCUS22922</name>
</gene>
<reference evidence="1" key="1">
    <citation type="submission" date="2021-06" db="EMBL/GenBank/DDBJ databases">
        <authorList>
            <person name="Kallberg Y."/>
            <person name="Tangrot J."/>
            <person name="Rosling A."/>
        </authorList>
    </citation>
    <scope>NUCLEOTIDE SEQUENCE</scope>
    <source>
        <strain evidence="1">MA453B</strain>
    </source>
</reference>
<evidence type="ECO:0000313" key="2">
    <source>
        <dbReference type="Proteomes" id="UP000789405"/>
    </source>
</evidence>
<dbReference type="EMBL" id="CAJVPY010033211">
    <property type="protein sequence ID" value="CAG8798681.1"/>
    <property type="molecule type" value="Genomic_DNA"/>
</dbReference>
<sequence length="97" mass="11189">EAKALVGIISTLQGTKEKGKCHSLDNWFDQFLESSISDQRLEGISRFLELKIFKTGLGDLSLFIVLEYRHMMKVIPFILKGLFEQKKNELLVQIFVE</sequence>
<proteinExistence type="predicted"/>
<name>A0A9N9JXP9_9GLOM</name>
<dbReference type="Proteomes" id="UP000789405">
    <property type="component" value="Unassembled WGS sequence"/>
</dbReference>
<comment type="caution">
    <text evidence="1">The sequence shown here is derived from an EMBL/GenBank/DDBJ whole genome shotgun (WGS) entry which is preliminary data.</text>
</comment>
<feature type="non-terminal residue" evidence="1">
    <location>
        <position position="97"/>
    </location>
</feature>